<dbReference type="OrthoDB" id="1658288at2759"/>
<dbReference type="GeneID" id="19973623"/>
<dbReference type="RefSeq" id="XP_008718842.1">
    <property type="nucleotide sequence ID" value="XM_008720620.1"/>
</dbReference>
<protein>
    <submittedName>
        <fullName evidence="1">Uncharacterized protein</fullName>
    </submittedName>
</protein>
<dbReference type="Proteomes" id="UP000030752">
    <property type="component" value="Unassembled WGS sequence"/>
</dbReference>
<evidence type="ECO:0000313" key="2">
    <source>
        <dbReference type="Proteomes" id="UP000030752"/>
    </source>
</evidence>
<dbReference type="HOGENOM" id="CLU_1699677_0_0_1"/>
<dbReference type="AlphaFoldDB" id="W2RRA7"/>
<evidence type="ECO:0000313" key="1">
    <source>
        <dbReference type="EMBL" id="ETN38253.1"/>
    </source>
</evidence>
<feature type="non-terminal residue" evidence="1">
    <location>
        <position position="155"/>
    </location>
</feature>
<dbReference type="STRING" id="1220924.W2RRA7"/>
<dbReference type="VEuPathDB" id="FungiDB:HMPREF1541_06284"/>
<accession>W2RRA7</accession>
<dbReference type="InParanoid" id="W2RRA7"/>
<keyword evidence="2" id="KW-1185">Reference proteome</keyword>
<dbReference type="EMBL" id="KB822722">
    <property type="protein sequence ID" value="ETN38253.1"/>
    <property type="molecule type" value="Genomic_DNA"/>
</dbReference>
<organism evidence="1 2">
    <name type="scientific">Cyphellophora europaea (strain CBS 101466)</name>
    <name type="common">Phialophora europaea</name>
    <dbReference type="NCBI Taxonomy" id="1220924"/>
    <lineage>
        <taxon>Eukaryota</taxon>
        <taxon>Fungi</taxon>
        <taxon>Dikarya</taxon>
        <taxon>Ascomycota</taxon>
        <taxon>Pezizomycotina</taxon>
        <taxon>Eurotiomycetes</taxon>
        <taxon>Chaetothyriomycetidae</taxon>
        <taxon>Chaetothyriales</taxon>
        <taxon>Cyphellophoraceae</taxon>
        <taxon>Cyphellophora</taxon>
    </lineage>
</organism>
<gene>
    <name evidence="1" type="ORF">HMPREF1541_06284</name>
</gene>
<reference evidence="1 2" key="1">
    <citation type="submission" date="2013-03" db="EMBL/GenBank/DDBJ databases">
        <title>The Genome Sequence of Phialophora europaea CBS 101466.</title>
        <authorList>
            <consortium name="The Broad Institute Genomics Platform"/>
            <person name="Cuomo C."/>
            <person name="de Hoog S."/>
            <person name="Gorbushina A."/>
            <person name="Walker B."/>
            <person name="Young S.K."/>
            <person name="Zeng Q."/>
            <person name="Gargeya S."/>
            <person name="Fitzgerald M."/>
            <person name="Haas B."/>
            <person name="Abouelleil A."/>
            <person name="Allen A.W."/>
            <person name="Alvarado L."/>
            <person name="Arachchi H.M."/>
            <person name="Berlin A.M."/>
            <person name="Chapman S.B."/>
            <person name="Gainer-Dewar J."/>
            <person name="Goldberg J."/>
            <person name="Griggs A."/>
            <person name="Gujja S."/>
            <person name="Hansen M."/>
            <person name="Howarth C."/>
            <person name="Imamovic A."/>
            <person name="Ireland A."/>
            <person name="Larimer J."/>
            <person name="McCowan C."/>
            <person name="Murphy C."/>
            <person name="Pearson M."/>
            <person name="Poon T.W."/>
            <person name="Priest M."/>
            <person name="Roberts A."/>
            <person name="Saif S."/>
            <person name="Shea T."/>
            <person name="Sisk P."/>
            <person name="Sykes S."/>
            <person name="Wortman J."/>
            <person name="Nusbaum C."/>
            <person name="Birren B."/>
        </authorList>
    </citation>
    <scope>NUCLEOTIDE SEQUENCE [LARGE SCALE GENOMIC DNA]</scope>
    <source>
        <strain evidence="1 2">CBS 101466</strain>
    </source>
</reference>
<sequence>MLFPTQVAFGFSVWHHVFNRDGSHIFHSVLNTAKAECLTTSEVEKCRNIIGWCDEDNNPTEAQYNSRRSELHDKGSACGLKQITINISTFGDAGLGFAIGEKERPSHLSPNEYRSRIQTAAKQYFVLWDSGDRRGRLVNGADALLHLVRASLWQD</sequence>
<proteinExistence type="predicted"/>
<name>W2RRA7_CYPE1</name>